<dbReference type="PANTHER" id="PTHR33751">
    <property type="entry name" value="CBB3-TYPE CYTOCHROME C OXIDASE SUBUNIT FIXP"/>
    <property type="match status" value="1"/>
</dbReference>
<proteinExistence type="predicted"/>
<dbReference type="InterPro" id="IPR009056">
    <property type="entry name" value="Cyt_c-like_dom"/>
</dbReference>
<keyword evidence="5" id="KW-0574">Periplasm</keyword>
<keyword evidence="11" id="KW-1185">Reference proteome</keyword>
<gene>
    <name evidence="10" type="ORF">LA374_17005</name>
</gene>
<comment type="caution">
    <text evidence="10">The sequence shown here is derived from an EMBL/GenBank/DDBJ whole genome shotgun (WGS) entry which is preliminary data.</text>
</comment>
<evidence type="ECO:0000256" key="8">
    <source>
        <dbReference type="PROSITE-ProRule" id="PRU00433"/>
    </source>
</evidence>
<keyword evidence="2" id="KW-0813">Transport</keyword>
<dbReference type="PROSITE" id="PS51007">
    <property type="entry name" value="CYTC"/>
    <property type="match status" value="2"/>
</dbReference>
<evidence type="ECO:0000256" key="3">
    <source>
        <dbReference type="ARBA" id="ARBA00022617"/>
    </source>
</evidence>
<feature type="domain" description="Cytochrome c" evidence="9">
    <location>
        <begin position="12"/>
        <end position="108"/>
    </location>
</feature>
<evidence type="ECO:0000256" key="4">
    <source>
        <dbReference type="ARBA" id="ARBA00022723"/>
    </source>
</evidence>
<protein>
    <submittedName>
        <fullName evidence="10">C-type cytochrome</fullName>
    </submittedName>
</protein>
<keyword evidence="7 8" id="KW-0408">Iron</keyword>
<reference evidence="10 11" key="1">
    <citation type="submission" date="2021-09" db="EMBL/GenBank/DDBJ databases">
        <title>Aeromonas schubertii isolated from Asian sea bass.</title>
        <authorList>
            <person name="Pinpimai K."/>
        </authorList>
    </citation>
    <scope>NUCLEOTIDE SEQUENCE [LARGE SCALE GENOMIC DNA]</scope>
    <source>
        <strain evidence="10 11">CHULA2021a</strain>
    </source>
</reference>
<dbReference type="Proteomes" id="UP000774958">
    <property type="component" value="Unassembled WGS sequence"/>
</dbReference>
<keyword evidence="6" id="KW-0249">Electron transport</keyword>
<dbReference type="Pfam" id="PF00034">
    <property type="entry name" value="Cytochrom_C"/>
    <property type="match status" value="2"/>
</dbReference>
<feature type="domain" description="Cytochrome c" evidence="9">
    <location>
        <begin position="119"/>
        <end position="199"/>
    </location>
</feature>
<keyword evidence="3 8" id="KW-0349">Heme</keyword>
<evidence type="ECO:0000256" key="2">
    <source>
        <dbReference type="ARBA" id="ARBA00022448"/>
    </source>
</evidence>
<dbReference type="InterPro" id="IPR024167">
    <property type="entry name" value="Cytochrome_c4-like"/>
</dbReference>
<name>A0ABS7VG07_9GAMM</name>
<dbReference type="InterPro" id="IPR050597">
    <property type="entry name" value="Cytochrome_c_Oxidase_Subunit"/>
</dbReference>
<evidence type="ECO:0000259" key="9">
    <source>
        <dbReference type="PROSITE" id="PS51007"/>
    </source>
</evidence>
<evidence type="ECO:0000256" key="1">
    <source>
        <dbReference type="ARBA" id="ARBA00004418"/>
    </source>
</evidence>
<evidence type="ECO:0000256" key="5">
    <source>
        <dbReference type="ARBA" id="ARBA00022764"/>
    </source>
</evidence>
<evidence type="ECO:0000313" key="10">
    <source>
        <dbReference type="EMBL" id="MBZ6067893.1"/>
    </source>
</evidence>
<dbReference type="RefSeq" id="WP_050667923.1">
    <property type="nucleotide sequence ID" value="NZ_CDDB01000106.1"/>
</dbReference>
<accession>A0ABS7VG07</accession>
<keyword evidence="4 8" id="KW-0479">Metal-binding</keyword>
<evidence type="ECO:0000313" key="11">
    <source>
        <dbReference type="Proteomes" id="UP000774958"/>
    </source>
</evidence>
<evidence type="ECO:0000256" key="6">
    <source>
        <dbReference type="ARBA" id="ARBA00022982"/>
    </source>
</evidence>
<dbReference type="PIRSF" id="PIRSF000005">
    <property type="entry name" value="Cytochrome_c4"/>
    <property type="match status" value="1"/>
</dbReference>
<comment type="subcellular location">
    <subcellularLocation>
        <location evidence="1">Periplasm</location>
    </subcellularLocation>
</comment>
<dbReference type="Gene3D" id="1.10.760.10">
    <property type="entry name" value="Cytochrome c-like domain"/>
    <property type="match status" value="2"/>
</dbReference>
<sequence length="199" mass="20977">MKEAIGMVLLLGAIGGGVAQASVEDVAKGCDACHGPKGVSLSQEIPTIAGLPAVNLGDQMRTYLEGRPAKRVNHVSGETGKSGDMTEVMKGLSEAQIDALADYYAALPFMPAKQPFDSARAAVGKALHQAKCEKCHTGGGRNPADESSLLGGQMKGYMLYSLHEFRQGKRDVDKSMNKALAAMSEADLEALAEYYASLQ</sequence>
<organism evidence="10 11">
    <name type="scientific">Aeromonas schubertii</name>
    <dbReference type="NCBI Taxonomy" id="652"/>
    <lineage>
        <taxon>Bacteria</taxon>
        <taxon>Pseudomonadati</taxon>
        <taxon>Pseudomonadota</taxon>
        <taxon>Gammaproteobacteria</taxon>
        <taxon>Aeromonadales</taxon>
        <taxon>Aeromonadaceae</taxon>
        <taxon>Aeromonas</taxon>
    </lineage>
</organism>
<dbReference type="SUPFAM" id="SSF46626">
    <property type="entry name" value="Cytochrome c"/>
    <property type="match status" value="2"/>
</dbReference>
<dbReference type="EMBL" id="JAIRBT010000029">
    <property type="protein sequence ID" value="MBZ6067893.1"/>
    <property type="molecule type" value="Genomic_DNA"/>
</dbReference>
<dbReference type="PANTHER" id="PTHR33751:SF9">
    <property type="entry name" value="CYTOCHROME C4"/>
    <property type="match status" value="1"/>
</dbReference>
<evidence type="ECO:0000256" key="7">
    <source>
        <dbReference type="ARBA" id="ARBA00023004"/>
    </source>
</evidence>
<dbReference type="InterPro" id="IPR036909">
    <property type="entry name" value="Cyt_c-like_dom_sf"/>
</dbReference>